<keyword evidence="1" id="KW-1133">Transmembrane helix</keyword>
<dbReference type="Proteomes" id="UP001265746">
    <property type="component" value="Unassembled WGS sequence"/>
</dbReference>
<dbReference type="InterPro" id="IPR036278">
    <property type="entry name" value="Sialidase_sf"/>
</dbReference>
<dbReference type="CDD" id="cd15482">
    <property type="entry name" value="Sialidase_non-viral"/>
    <property type="match status" value="1"/>
</dbReference>
<evidence type="ECO:0000256" key="1">
    <source>
        <dbReference type="SAM" id="Phobius"/>
    </source>
</evidence>
<gene>
    <name evidence="2" type="ORF">N8I77_007113</name>
</gene>
<accession>A0AAD9W342</accession>
<dbReference type="InterPro" id="IPR015943">
    <property type="entry name" value="WD40/YVTN_repeat-like_dom_sf"/>
</dbReference>
<comment type="caution">
    <text evidence="2">The sequence shown here is derived from an EMBL/GenBank/DDBJ whole genome shotgun (WGS) entry which is preliminary data.</text>
</comment>
<proteinExistence type="predicted"/>
<keyword evidence="3" id="KW-1185">Reference proteome</keyword>
<dbReference type="SUPFAM" id="SSF50939">
    <property type="entry name" value="Sialidases"/>
    <property type="match status" value="2"/>
</dbReference>
<dbReference type="Gene3D" id="2.120.10.10">
    <property type="match status" value="1"/>
</dbReference>
<evidence type="ECO:0000313" key="3">
    <source>
        <dbReference type="Proteomes" id="UP001265746"/>
    </source>
</evidence>
<protein>
    <recommendedName>
        <fullName evidence="4">Exo-alpha-sialidase</fullName>
    </recommendedName>
</protein>
<dbReference type="EMBL" id="JAUJFL010000004">
    <property type="protein sequence ID" value="KAK2604162.1"/>
    <property type="molecule type" value="Genomic_DNA"/>
</dbReference>
<keyword evidence="1" id="KW-0472">Membrane</keyword>
<evidence type="ECO:0008006" key="4">
    <source>
        <dbReference type="Google" id="ProtNLM"/>
    </source>
</evidence>
<reference evidence="2" key="1">
    <citation type="submission" date="2023-06" db="EMBL/GenBank/DDBJ databases">
        <authorList>
            <person name="Noh H."/>
        </authorList>
    </citation>
    <scope>NUCLEOTIDE SEQUENCE</scope>
    <source>
        <strain evidence="2">DUCC20226</strain>
    </source>
</reference>
<sequence length="513" mass="55562">MGFSDYENGAMPADVDRRRVVQQQRRKAYIIRAFFLITGAVIIFYALSTSLPNTLLERFGCSRRYTDSPLGDNTTALNFSAQRNIDSGVVRRHYVPHHLDSRALPSIREMDMTRTNDTREGQPVVAVNPLNPDNLVYVTTRFHPLPELEPVGGCFLAYTFDRGRTWTNVTADYPLGTAPKCGEPQVFADTNGTFYILNNQVFSGLEDNMAAHPQVTKSTDGGKTWSVPSVTPLHMQGAPKLRVDLATGKVYANGASSWEYPAAVSVSSDGGDTWAPFNQIPGPVDTCLDYGIPDIPPVCGFPGRSIAVHDGILASAAQGGQGNPEMYVSRDDGVTWTTMPLTDTSGNLVKNGTGPMLPVSGVGLPSDPTPWVSADPSQKGRFALMVPREYTLEIYVTETAGENFTGPTIIQTPDAQRPAVDFGSTGVLGVMWRTNSSGILDVYSTVSFDYGRTFASPLKVTNLSHPVGQNGQPGDRASFIALTDCMAYIAWSDGRDGLLDGILAEVPLELYKV</sequence>
<keyword evidence="1" id="KW-0812">Transmembrane</keyword>
<name>A0AAD9W342_PHOAM</name>
<evidence type="ECO:0000313" key="2">
    <source>
        <dbReference type="EMBL" id="KAK2604162.1"/>
    </source>
</evidence>
<dbReference type="AlphaFoldDB" id="A0AAD9W342"/>
<feature type="transmembrane region" description="Helical" evidence="1">
    <location>
        <begin position="29"/>
        <end position="47"/>
    </location>
</feature>
<organism evidence="2 3">
    <name type="scientific">Phomopsis amygdali</name>
    <name type="common">Fusicoccum amygdali</name>
    <dbReference type="NCBI Taxonomy" id="1214568"/>
    <lineage>
        <taxon>Eukaryota</taxon>
        <taxon>Fungi</taxon>
        <taxon>Dikarya</taxon>
        <taxon>Ascomycota</taxon>
        <taxon>Pezizomycotina</taxon>
        <taxon>Sordariomycetes</taxon>
        <taxon>Sordariomycetidae</taxon>
        <taxon>Diaporthales</taxon>
        <taxon>Diaporthaceae</taxon>
        <taxon>Diaporthe</taxon>
    </lineage>
</organism>
<dbReference type="Gene3D" id="2.130.10.10">
    <property type="entry name" value="YVTN repeat-like/Quinoprotein amine dehydrogenase"/>
    <property type="match status" value="1"/>
</dbReference>